<dbReference type="CDD" id="cd06222">
    <property type="entry name" value="RNase_H_like"/>
    <property type="match status" value="1"/>
</dbReference>
<dbReference type="InterPro" id="IPR005135">
    <property type="entry name" value="Endo/exonuclease/phosphatase"/>
</dbReference>
<organism evidence="2 3">
    <name type="scientific">Lolium multiflorum</name>
    <name type="common">Italian ryegrass</name>
    <name type="synonym">Lolium perenne subsp. multiflorum</name>
    <dbReference type="NCBI Taxonomy" id="4521"/>
    <lineage>
        <taxon>Eukaryota</taxon>
        <taxon>Viridiplantae</taxon>
        <taxon>Streptophyta</taxon>
        <taxon>Embryophyta</taxon>
        <taxon>Tracheophyta</taxon>
        <taxon>Spermatophyta</taxon>
        <taxon>Magnoliopsida</taxon>
        <taxon>Liliopsida</taxon>
        <taxon>Poales</taxon>
        <taxon>Poaceae</taxon>
        <taxon>BOP clade</taxon>
        <taxon>Pooideae</taxon>
        <taxon>Poodae</taxon>
        <taxon>Poeae</taxon>
        <taxon>Poeae Chloroplast Group 2 (Poeae type)</taxon>
        <taxon>Loliodinae</taxon>
        <taxon>Loliinae</taxon>
        <taxon>Lolium</taxon>
    </lineage>
</organism>
<protein>
    <recommendedName>
        <fullName evidence="1">Reverse transcriptase domain-containing protein</fullName>
    </recommendedName>
</protein>
<dbReference type="SUPFAM" id="SSF56672">
    <property type="entry name" value="DNA/RNA polymerases"/>
    <property type="match status" value="1"/>
</dbReference>
<dbReference type="SUPFAM" id="SSF56219">
    <property type="entry name" value="DNase I-like"/>
    <property type="match status" value="1"/>
</dbReference>
<dbReference type="Pfam" id="PF13966">
    <property type="entry name" value="zf-RVT"/>
    <property type="match status" value="1"/>
</dbReference>
<dbReference type="PANTHER" id="PTHR33116">
    <property type="entry name" value="REVERSE TRANSCRIPTASE ZINC-BINDING DOMAIN-CONTAINING PROTEIN-RELATED-RELATED"/>
    <property type="match status" value="1"/>
</dbReference>
<sequence length="1391" mass="157324">MGKNLDSSNKMEYLAKLMASTRAQIIFVSEIKSSRYITSQLNSRFSTADSFVVSSKGLSGGLWLLWSDEVQVSVKYSNHFLILAVVVHIATNLEFALACVYGDPHHRHTRMIWDQISTFVYDNIGKPVICLGDLNNIMCDMDTTSVNVNHYRMRTFNGYVKQCGLFDLGFSGPAYTWSNKRFSSTPVFERLDRCLANAEWCNVFPNTNVFNLPIILSDHAPILVSTESQFQRPKLNFKFENWWTMEEDFQNVAKTAWRSSDNKPFHTRTTNLAGTLKKWCKKKRPIQQQLDTLQDQINTIQKQPIQDQDHSLEAKLIAQYEENMTKLTEFYRQRAKKHWAVHGDRNTSYFHTAALKRRRRNRIVSIKDAHGNNLFDPDDIAQEFVRYFKTIFHSSCPNNGRPFLSTSCPCDTEDFTNSIPDKQEIWEILKAMKKHASPGPDGFNVAFYTSTWSWIGDDVTNMVRNFYITGILPPRLNDTNIVLIPKKLVCHLPSDFRPISLCNVIYKIIAKSLANRLKEHLPDYIHPSQQAFIEGRRINNNIIVAQEIAHSFYLSSWDGLDFMLKIDLAKAFDRIEWHFIASALERKGLQAHFINLVHACISSPTFSVIINGQSFARFKSSRGIRQGCPLSPSLFVFAVNELSLALQDALQANHLSGISLGPNCPPIHSLMFADDLLVCGKANMQEASTISHILNQFCQHSGQVPNWSKSGIMFSKKVGLQVKQDIKRIFPVPDIDTNTIHLGHPLILPAKDRSAAYNFVYDKFKSKLSAYKANRLSHAARLTLIKSVFSSIPVYYMSNILFSKKFLTKLTAIIRNFWWTGVKEEPTTKSLCLRAWADICIEKKIGGLGVRNLQAINQGLILSAAWRLAKEPHNHLALILKSKYHSDTSIWRAKQNIPKSAFWTAILKVKPLLVSASFYQIVDGSSSIWSSPWFSQWQSIYDNLIIQEPPFAYPDVVKDLWVPNQKTWNVQLVNSLFTPQTANAILQTPIINAPGQDVLVCKLTPAGDCSSKSAYKRCFNNLVLPTNQRPKVVSPHIVDLLNQVWQEKHMVPRVQTFAWRLLRRALPTGKRASKFSKHIDEECPRCGSVEDEMHMLFLCPFSKAAWFLSPWFIRTEAIAAHNQSVAQMIQALLSLGHPHISLTSLYTFLWCLWKARNDALFRRKLCQPSQVFPAANAIMQGAKLENMVSSEDHRSTCSAVQHLPTQQDPSSVAGTTIFCDAAWKIEKNMESTPAGIGIIITTDCNQHYKQLHVSALSPPASSPLQAEAFGLLLATMLAERLNIQEPTYFTDCLALASEVAATSIFNTKGHWIIRPLLAAIQESSAFQNNKIAHVNRCYNVKAHHQAQLALKIQSRPLAIRCLSSNSGQCPGKDVIPLLGVSPFSLLSVKCC</sequence>
<evidence type="ECO:0000313" key="3">
    <source>
        <dbReference type="Proteomes" id="UP001231189"/>
    </source>
</evidence>
<dbReference type="InterPro" id="IPR036397">
    <property type="entry name" value="RNaseH_sf"/>
</dbReference>
<evidence type="ECO:0000313" key="2">
    <source>
        <dbReference type="EMBL" id="KAK1609857.1"/>
    </source>
</evidence>
<dbReference type="InterPro" id="IPR012337">
    <property type="entry name" value="RNaseH-like_sf"/>
</dbReference>
<dbReference type="PROSITE" id="PS50878">
    <property type="entry name" value="RT_POL"/>
    <property type="match status" value="1"/>
</dbReference>
<dbReference type="InterPro" id="IPR044730">
    <property type="entry name" value="RNase_H-like_dom_plant"/>
</dbReference>
<name>A0AAD8VJD2_LOLMU</name>
<dbReference type="InterPro" id="IPR043502">
    <property type="entry name" value="DNA/RNA_pol_sf"/>
</dbReference>
<gene>
    <name evidence="2" type="ORF">QYE76_033530</name>
</gene>
<dbReference type="PANTHER" id="PTHR33116:SF70">
    <property type="entry name" value="NON-LTR RETROELEMENT REVERSE TRANSCRIPTASE-LIKE PROTEIN"/>
    <property type="match status" value="1"/>
</dbReference>
<dbReference type="EMBL" id="JAUUTY010000007">
    <property type="protein sequence ID" value="KAK1609857.1"/>
    <property type="molecule type" value="Genomic_DNA"/>
</dbReference>
<dbReference type="InterPro" id="IPR000477">
    <property type="entry name" value="RT_dom"/>
</dbReference>
<dbReference type="Gene3D" id="3.60.10.10">
    <property type="entry name" value="Endonuclease/exonuclease/phosphatase"/>
    <property type="match status" value="1"/>
</dbReference>
<comment type="caution">
    <text evidence="2">The sequence shown here is derived from an EMBL/GenBank/DDBJ whole genome shotgun (WGS) entry which is preliminary data.</text>
</comment>
<reference evidence="2" key="1">
    <citation type="submission" date="2023-07" db="EMBL/GenBank/DDBJ databases">
        <title>A chromosome-level genome assembly of Lolium multiflorum.</title>
        <authorList>
            <person name="Chen Y."/>
            <person name="Copetti D."/>
            <person name="Kolliker R."/>
            <person name="Studer B."/>
        </authorList>
    </citation>
    <scope>NUCLEOTIDE SEQUENCE</scope>
    <source>
        <strain evidence="2">02402/16</strain>
        <tissue evidence="2">Leaf</tissue>
    </source>
</reference>
<keyword evidence="3" id="KW-1185">Reference proteome</keyword>
<dbReference type="Pfam" id="PF00078">
    <property type="entry name" value="RVT_1"/>
    <property type="match status" value="1"/>
</dbReference>
<proteinExistence type="predicted"/>
<evidence type="ECO:0000259" key="1">
    <source>
        <dbReference type="PROSITE" id="PS50878"/>
    </source>
</evidence>
<dbReference type="Pfam" id="PF03372">
    <property type="entry name" value="Exo_endo_phos"/>
    <property type="match status" value="1"/>
</dbReference>
<dbReference type="Proteomes" id="UP001231189">
    <property type="component" value="Unassembled WGS sequence"/>
</dbReference>
<dbReference type="GO" id="GO:0003676">
    <property type="term" value="F:nucleic acid binding"/>
    <property type="evidence" value="ECO:0007669"/>
    <property type="project" value="InterPro"/>
</dbReference>
<feature type="domain" description="Reverse transcriptase" evidence="1">
    <location>
        <begin position="465"/>
        <end position="746"/>
    </location>
</feature>
<dbReference type="GO" id="GO:0003824">
    <property type="term" value="F:catalytic activity"/>
    <property type="evidence" value="ECO:0007669"/>
    <property type="project" value="InterPro"/>
</dbReference>
<dbReference type="CDD" id="cd01650">
    <property type="entry name" value="RT_nLTR_like"/>
    <property type="match status" value="1"/>
</dbReference>
<accession>A0AAD8VJD2</accession>
<dbReference type="Gene3D" id="3.30.420.10">
    <property type="entry name" value="Ribonuclease H-like superfamily/Ribonuclease H"/>
    <property type="match status" value="1"/>
</dbReference>
<dbReference type="InterPro" id="IPR026960">
    <property type="entry name" value="RVT-Znf"/>
</dbReference>
<dbReference type="InterPro" id="IPR036691">
    <property type="entry name" value="Endo/exonu/phosph_ase_sf"/>
</dbReference>
<dbReference type="SUPFAM" id="SSF53098">
    <property type="entry name" value="Ribonuclease H-like"/>
    <property type="match status" value="1"/>
</dbReference>